<name>A0A336MH83_CULSO</name>
<dbReference type="AlphaFoldDB" id="A0A336MH83"/>
<organism evidence="2">
    <name type="scientific">Culicoides sonorensis</name>
    <name type="common">Biting midge</name>
    <dbReference type="NCBI Taxonomy" id="179676"/>
    <lineage>
        <taxon>Eukaryota</taxon>
        <taxon>Metazoa</taxon>
        <taxon>Ecdysozoa</taxon>
        <taxon>Arthropoda</taxon>
        <taxon>Hexapoda</taxon>
        <taxon>Insecta</taxon>
        <taxon>Pterygota</taxon>
        <taxon>Neoptera</taxon>
        <taxon>Endopterygota</taxon>
        <taxon>Diptera</taxon>
        <taxon>Nematocera</taxon>
        <taxon>Chironomoidea</taxon>
        <taxon>Ceratopogonidae</taxon>
        <taxon>Ceratopogoninae</taxon>
        <taxon>Culicoides</taxon>
        <taxon>Monoculicoides</taxon>
    </lineage>
</organism>
<dbReference type="Pfam" id="PF06477">
    <property type="entry name" value="DUF1091"/>
    <property type="match status" value="1"/>
</dbReference>
<evidence type="ECO:0000313" key="2">
    <source>
        <dbReference type="EMBL" id="SSX28771.1"/>
    </source>
</evidence>
<dbReference type="EMBL" id="UFQS01001076">
    <property type="protein sequence ID" value="SSX08860.1"/>
    <property type="molecule type" value="Genomic_DNA"/>
</dbReference>
<proteinExistence type="predicted"/>
<sequence>MGQNYLFNVRKIICRDIDTKYIKNVTCYIKAERSRLGVLNLEYTFVNADNVKFTMRQFSRNSHGNYQPLLVPINFDLCNLNDRDSNSLFNFGDIIKKEIKKNFPAFTNGCPVNGTFKMLNADWNRDTNRVHDIIPILPTGDFAINSRYYNGITNRTYINVNIYWTVQRAGRNAVDLSFLNMG</sequence>
<reference evidence="1" key="1">
    <citation type="submission" date="2018-04" db="EMBL/GenBank/DDBJ databases">
        <authorList>
            <person name="Go L.Y."/>
            <person name="Mitchell J.A."/>
        </authorList>
    </citation>
    <scope>NUCLEOTIDE SEQUENCE</scope>
    <source>
        <tissue evidence="1">Whole organism</tissue>
    </source>
</reference>
<protein>
    <submittedName>
        <fullName evidence="2">CSON000436 protein</fullName>
    </submittedName>
</protein>
<dbReference type="PANTHER" id="PTHR20898">
    <property type="entry name" value="DAEDALUS ON 3-RELATED-RELATED"/>
    <property type="match status" value="1"/>
</dbReference>
<dbReference type="VEuPathDB" id="VectorBase:CSON000436"/>
<accession>A0A336MH83</accession>
<evidence type="ECO:0000313" key="1">
    <source>
        <dbReference type="EMBL" id="SSX08860.1"/>
    </source>
</evidence>
<gene>
    <name evidence="2" type="primary">CSON000436</name>
</gene>
<reference evidence="2" key="2">
    <citation type="submission" date="2018-07" db="EMBL/GenBank/DDBJ databases">
        <authorList>
            <person name="Quirk P.G."/>
            <person name="Krulwich T.A."/>
        </authorList>
    </citation>
    <scope>NUCLEOTIDE SEQUENCE</scope>
</reference>
<dbReference type="PANTHER" id="PTHR20898:SF0">
    <property type="entry name" value="DAEDALUS ON 3-RELATED"/>
    <property type="match status" value="1"/>
</dbReference>
<dbReference type="EMBL" id="UFQT01001076">
    <property type="protein sequence ID" value="SSX28771.1"/>
    <property type="molecule type" value="Genomic_DNA"/>
</dbReference>
<dbReference type="InterPro" id="IPR010512">
    <property type="entry name" value="DUF1091"/>
</dbReference>